<gene>
    <name evidence="1" type="ORF">SAMN05443245_4731</name>
</gene>
<organism evidence="1 2">
    <name type="scientific">Paraburkholderia fungorum</name>
    <dbReference type="NCBI Taxonomy" id="134537"/>
    <lineage>
        <taxon>Bacteria</taxon>
        <taxon>Pseudomonadati</taxon>
        <taxon>Pseudomonadota</taxon>
        <taxon>Betaproteobacteria</taxon>
        <taxon>Burkholderiales</taxon>
        <taxon>Burkholderiaceae</taxon>
        <taxon>Paraburkholderia</taxon>
    </lineage>
</organism>
<accession>A0A1H1I6K7</accession>
<dbReference type="RefSeq" id="WP_253189742.1">
    <property type="nucleotide sequence ID" value="NZ_FNKP01000002.1"/>
</dbReference>
<name>A0A1H1I6K7_9BURK</name>
<dbReference type="Proteomes" id="UP000183487">
    <property type="component" value="Unassembled WGS sequence"/>
</dbReference>
<sequence length="132" mass="14397">MRVHTDPFVQMFPQSFLAIALLIAVTPCHASNLNFLRHTPISYMREADRRALNDAGQVALETLKDGESLTWSNAGTGNSVAIHGTVTPHDTLKQGDRTCRAATLVAIAKGQSQSWTPTVCKQGSGPWKILRQ</sequence>
<protein>
    <recommendedName>
        <fullName evidence="3">Surface antigen domain-containing protein</fullName>
    </recommendedName>
</protein>
<dbReference type="AlphaFoldDB" id="A0A1H1I6K7"/>
<dbReference type="EMBL" id="FNKP01000002">
    <property type="protein sequence ID" value="SDR33262.1"/>
    <property type="molecule type" value="Genomic_DNA"/>
</dbReference>
<evidence type="ECO:0000313" key="2">
    <source>
        <dbReference type="Proteomes" id="UP000183487"/>
    </source>
</evidence>
<proteinExistence type="predicted"/>
<reference evidence="2" key="1">
    <citation type="submission" date="2016-10" db="EMBL/GenBank/DDBJ databases">
        <authorList>
            <person name="Varghese N."/>
        </authorList>
    </citation>
    <scope>NUCLEOTIDE SEQUENCE [LARGE SCALE GENOMIC DNA]</scope>
    <source>
        <strain evidence="2">GAS106B</strain>
    </source>
</reference>
<evidence type="ECO:0008006" key="3">
    <source>
        <dbReference type="Google" id="ProtNLM"/>
    </source>
</evidence>
<keyword evidence="2" id="KW-1185">Reference proteome</keyword>
<evidence type="ECO:0000313" key="1">
    <source>
        <dbReference type="EMBL" id="SDR33262.1"/>
    </source>
</evidence>